<evidence type="ECO:0000256" key="3">
    <source>
        <dbReference type="ARBA" id="ARBA00022741"/>
    </source>
</evidence>
<protein>
    <submittedName>
        <fullName evidence="7">AAA family ATPase</fullName>
    </submittedName>
</protein>
<dbReference type="SMART" id="SM00745">
    <property type="entry name" value="MIT"/>
    <property type="match status" value="1"/>
</dbReference>
<comment type="subcellular location">
    <subcellularLocation>
        <location evidence="1">Cytoplasm</location>
    </subcellularLocation>
</comment>
<dbReference type="SMART" id="SM00382">
    <property type="entry name" value="AAA"/>
    <property type="match status" value="1"/>
</dbReference>
<evidence type="ECO:0000256" key="4">
    <source>
        <dbReference type="ARBA" id="ARBA00022840"/>
    </source>
</evidence>
<dbReference type="SUPFAM" id="SSF116846">
    <property type="entry name" value="MIT domain"/>
    <property type="match status" value="1"/>
</dbReference>
<dbReference type="Pfam" id="PF17862">
    <property type="entry name" value="AAA_lid_3"/>
    <property type="match status" value="1"/>
</dbReference>
<dbReference type="EMBL" id="AP011898">
    <property type="protein sequence ID" value="BAJ49608.1"/>
    <property type="molecule type" value="Genomic_DNA"/>
</dbReference>
<reference evidence="7 10" key="1">
    <citation type="journal article" date="2005" name="Environ. Microbiol.">
        <title>Genetic and functional properties of uncultivated thermophilic crenarchaeotes from a subsurface gold mine as revealed by analysis of genome fragments.</title>
        <authorList>
            <person name="Nunoura T."/>
            <person name="Hirayama H."/>
            <person name="Takami H."/>
            <person name="Oida H."/>
            <person name="Nishi S."/>
            <person name="Shimamura S."/>
            <person name="Suzuki Y."/>
            <person name="Inagaki F."/>
            <person name="Takai K."/>
            <person name="Nealson K.H."/>
            <person name="Horikoshi K."/>
        </authorList>
    </citation>
    <scope>NUCLEOTIDE SEQUENCE [LARGE SCALE GENOMIC DNA]</scope>
</reference>
<proteinExistence type="predicted"/>
<dbReference type="InterPro" id="IPR003593">
    <property type="entry name" value="AAA+_ATPase"/>
</dbReference>
<dbReference type="GO" id="GO:0016887">
    <property type="term" value="F:ATP hydrolysis activity"/>
    <property type="evidence" value="ECO:0007669"/>
    <property type="project" value="InterPro"/>
</dbReference>
<dbReference type="InterPro" id="IPR027417">
    <property type="entry name" value="P-loop_NTPase"/>
</dbReference>
<dbReference type="AlphaFoldDB" id="E6N880"/>
<dbReference type="GO" id="GO:0005737">
    <property type="term" value="C:cytoplasm"/>
    <property type="evidence" value="ECO:0007669"/>
    <property type="project" value="UniProtKB-SubCell"/>
</dbReference>
<dbReference type="InterPro" id="IPR003959">
    <property type="entry name" value="ATPase_AAA_core"/>
</dbReference>
<evidence type="ECO:0000313" key="9">
    <source>
        <dbReference type="EMBL" id="BAJ51253.1"/>
    </source>
</evidence>
<evidence type="ECO:0000259" key="5">
    <source>
        <dbReference type="SMART" id="SM00382"/>
    </source>
</evidence>
<dbReference type="FunFam" id="3.40.50.300:FF:001054">
    <property type="entry name" value="ATPase, AAA family, putative"/>
    <property type="match status" value="1"/>
</dbReference>
<dbReference type="PANTHER" id="PTHR23074">
    <property type="entry name" value="AAA DOMAIN-CONTAINING"/>
    <property type="match status" value="1"/>
</dbReference>
<dbReference type="KEGG" id="csu:CSUB_C1402"/>
<dbReference type="Proteomes" id="UP000008120">
    <property type="component" value="Chromosome"/>
</dbReference>
<dbReference type="InterPro" id="IPR041569">
    <property type="entry name" value="AAA_lid_3"/>
</dbReference>
<evidence type="ECO:0000313" key="7">
    <source>
        <dbReference type="EMBL" id="BAJ48499.1"/>
    </source>
</evidence>
<keyword evidence="2" id="KW-0963">Cytoplasm</keyword>
<dbReference type="InterPro" id="IPR007330">
    <property type="entry name" value="MIT_dom"/>
</dbReference>
<dbReference type="PANTHER" id="PTHR23074:SF83">
    <property type="entry name" value="VACUOLAR PROTEIN SORTING-ASSOCIATED PROTEIN 4A"/>
    <property type="match status" value="1"/>
</dbReference>
<accession>E6N880</accession>
<dbReference type="Gene3D" id="1.10.8.60">
    <property type="match status" value="1"/>
</dbReference>
<dbReference type="SUPFAM" id="SSF52540">
    <property type="entry name" value="P-loop containing nucleoside triphosphate hydrolases"/>
    <property type="match status" value="1"/>
</dbReference>
<dbReference type="Pfam" id="PF00004">
    <property type="entry name" value="AAA"/>
    <property type="match status" value="1"/>
</dbReference>
<evidence type="ECO:0000256" key="1">
    <source>
        <dbReference type="ARBA" id="ARBA00004496"/>
    </source>
</evidence>
<dbReference type="InterPro" id="IPR050304">
    <property type="entry name" value="MT-severing_AAA_ATPase"/>
</dbReference>
<dbReference type="STRING" id="311458.CSUB_C1402"/>
<sequence length="380" mass="43322">MSAGLDMSQELERIAASRAREAVQYDRSGQRHKAIKSYREAIDVLWKLYRLSPDGTVKRIYAEKIKEYQARIEELQNGVEGPSVRVDTFAEQSPQPRQQLQSEKPNVSWDDIVNIEEAKKAIRESIVFPTRRPDLFPLGWPRGILLFGPPGCGKTLLAAAVAAELDASFYVLDAASIMSKWLGESERNVSKIFNQCRQEARNGKPCIIFIDEIDSLTAERFMEVGGEARVRNQLIKEMDGILDKGRRDFLYVLAATNKPWHLDEPFIRRFQKRIFVPLPDIDARIMLFEKYTKGLRLEAGVELSQLAKITDGYSAADIHDICMEAQLKVVSEFFASNTGEKGEPRPITMDDFMEIIKKRKQSVVLENLKKLLDWNSKHGT</sequence>
<dbReference type="Pfam" id="PF04212">
    <property type="entry name" value="MIT"/>
    <property type="match status" value="1"/>
</dbReference>
<gene>
    <name evidence="9" type="ORF">CSUB_C1402</name>
    <name evidence="7" type="ORF">HGMM_F09A08C07</name>
    <name evidence="8" type="ORF">HGMM_F53G09C02</name>
</gene>
<keyword evidence="3" id="KW-0547">Nucleotide-binding</keyword>
<dbReference type="Gene3D" id="1.20.58.80">
    <property type="entry name" value="Phosphotransferase system, lactose/cellobiose-type IIA subunit"/>
    <property type="match status" value="1"/>
</dbReference>
<feature type="domain" description="MIT" evidence="6">
    <location>
        <begin position="8"/>
        <end position="86"/>
    </location>
</feature>
<dbReference type="EMBL" id="BA000048">
    <property type="protein sequence ID" value="BAJ51253.1"/>
    <property type="molecule type" value="Genomic_DNA"/>
</dbReference>
<organism evidence="7 10">
    <name type="scientific">Caldiarchaeum subterraneum</name>
    <dbReference type="NCBI Taxonomy" id="311458"/>
    <lineage>
        <taxon>Archaea</taxon>
        <taxon>Nitrososphaerota</taxon>
        <taxon>Candidatus Caldarchaeales</taxon>
        <taxon>Candidatus Caldarchaeaceae</taxon>
        <taxon>Candidatus Caldarchaeum</taxon>
    </lineage>
</organism>
<dbReference type="InterPro" id="IPR036181">
    <property type="entry name" value="MIT_dom_sf"/>
</dbReference>
<evidence type="ECO:0000256" key="2">
    <source>
        <dbReference type="ARBA" id="ARBA00022490"/>
    </source>
</evidence>
<dbReference type="GO" id="GO:0005524">
    <property type="term" value="F:ATP binding"/>
    <property type="evidence" value="ECO:0007669"/>
    <property type="project" value="UniProtKB-KW"/>
</dbReference>
<keyword evidence="4" id="KW-0067">ATP-binding</keyword>
<dbReference type="Gene3D" id="3.40.50.300">
    <property type="entry name" value="P-loop containing nucleotide triphosphate hydrolases"/>
    <property type="match status" value="1"/>
</dbReference>
<reference evidence="7 10" key="2">
    <citation type="journal article" date="2011" name="Nucleic Acids Res.">
        <title>Insights into the evolution of Archaea and eukaryotic protein modifier systems revealed by the genome of a novel archaeal group.</title>
        <authorList>
            <person name="Nunoura T."/>
            <person name="Takaki Y."/>
            <person name="Kakuta J."/>
            <person name="Nishi S."/>
            <person name="Sugahara J."/>
            <person name="Kazama H."/>
            <person name="Chee G."/>
            <person name="Hattori M."/>
            <person name="Kanai A."/>
            <person name="Atomi H."/>
            <person name="Takai K."/>
            <person name="Takami H."/>
        </authorList>
    </citation>
    <scope>NUCLEOTIDE SEQUENCE [LARGE SCALE GENOMIC DNA]</scope>
</reference>
<evidence type="ECO:0000259" key="6">
    <source>
        <dbReference type="SMART" id="SM00745"/>
    </source>
</evidence>
<evidence type="ECO:0000313" key="8">
    <source>
        <dbReference type="EMBL" id="BAJ49608.1"/>
    </source>
</evidence>
<name>E6N880_CALS0</name>
<feature type="domain" description="AAA+ ATPase" evidence="5">
    <location>
        <begin position="140"/>
        <end position="280"/>
    </location>
</feature>
<dbReference type="BioCyc" id="CCAL311458:G131R-1423-MONOMER"/>
<evidence type="ECO:0000313" key="10">
    <source>
        <dbReference type="Proteomes" id="UP000008120"/>
    </source>
</evidence>
<dbReference type="EMBL" id="AP011867">
    <property type="protein sequence ID" value="BAJ48499.1"/>
    <property type="molecule type" value="Genomic_DNA"/>
</dbReference>